<keyword evidence="1" id="KW-0645">Protease</keyword>
<dbReference type="InterPro" id="IPR032466">
    <property type="entry name" value="Metal_Hydrolase"/>
</dbReference>
<dbReference type="CDD" id="cd01301">
    <property type="entry name" value="rDP_like"/>
    <property type="match status" value="1"/>
</dbReference>
<accession>A0A7W9HUH2</accession>
<organism evidence="1 2">
    <name type="scientific">Saccharothrix ecbatanensis</name>
    <dbReference type="NCBI Taxonomy" id="1105145"/>
    <lineage>
        <taxon>Bacteria</taxon>
        <taxon>Bacillati</taxon>
        <taxon>Actinomycetota</taxon>
        <taxon>Actinomycetes</taxon>
        <taxon>Pseudonocardiales</taxon>
        <taxon>Pseudonocardiaceae</taxon>
        <taxon>Saccharothrix</taxon>
    </lineage>
</organism>
<dbReference type="Proteomes" id="UP000552097">
    <property type="component" value="Unassembled WGS sequence"/>
</dbReference>
<gene>
    <name evidence="1" type="ORF">F4560_008482</name>
</gene>
<dbReference type="EC" id="3.4.13.19" evidence="1"/>
<dbReference type="GO" id="GO:0070573">
    <property type="term" value="F:metallodipeptidase activity"/>
    <property type="evidence" value="ECO:0007669"/>
    <property type="project" value="InterPro"/>
</dbReference>
<keyword evidence="1" id="KW-0224">Dipeptidase</keyword>
<dbReference type="Gene3D" id="3.20.20.140">
    <property type="entry name" value="Metal-dependent hydrolases"/>
    <property type="match status" value="1"/>
</dbReference>
<sequence>MASTTGRARAEELLARVPLVDGHNDLPWALRDLVTEGQIGEKSTPGDLAAAVSVIDLTTRQPALQTDLVRARDGRLGMQFWSVWVPCRLAGDAAVTAVLEQVELVHDLAARYPEHLAIATTADEAERAFRDGRIASLIGAEGGHSINGSLDVLRALRRLGVRYMTLTHNENTEWADSATDEPVHGGLSDFGRDVVREMNRIGMLVDLSHVAPSTMRDALDVSSRPVVFSHSSCRAVADHPRNVPDDVLGRLRDNDGVCMVTFVPQFVSQPYVEWDARLKSAMDAAGESHNDLDARHRFADSWPDAGPTPRVTMDDVVEHLEHAREVAGIDHIGLGGDYDGTRSLPEGMEDVSCYPSLIGALLDRGWSEDDCAKLAGRNVLRVLRAND</sequence>
<dbReference type="GO" id="GO:0006508">
    <property type="term" value="P:proteolysis"/>
    <property type="evidence" value="ECO:0007669"/>
    <property type="project" value="InterPro"/>
</dbReference>
<dbReference type="EMBL" id="JACHMO010000001">
    <property type="protein sequence ID" value="MBB5808714.1"/>
    <property type="molecule type" value="Genomic_DNA"/>
</dbReference>
<reference evidence="1 2" key="1">
    <citation type="submission" date="2020-08" db="EMBL/GenBank/DDBJ databases">
        <title>Sequencing the genomes of 1000 actinobacteria strains.</title>
        <authorList>
            <person name="Klenk H.-P."/>
        </authorList>
    </citation>
    <scope>NUCLEOTIDE SEQUENCE [LARGE SCALE GENOMIC DNA]</scope>
    <source>
        <strain evidence="1 2">DSM 45486</strain>
    </source>
</reference>
<proteinExistence type="predicted"/>
<comment type="caution">
    <text evidence="1">The sequence shown here is derived from an EMBL/GenBank/DDBJ whole genome shotgun (WGS) entry which is preliminary data.</text>
</comment>
<dbReference type="Pfam" id="PF01244">
    <property type="entry name" value="Peptidase_M19"/>
    <property type="match status" value="1"/>
</dbReference>
<name>A0A7W9HUH2_9PSEU</name>
<dbReference type="RefSeq" id="WP_184928583.1">
    <property type="nucleotide sequence ID" value="NZ_JACHMO010000001.1"/>
</dbReference>
<dbReference type="PANTHER" id="PTHR10443:SF12">
    <property type="entry name" value="DIPEPTIDASE"/>
    <property type="match status" value="1"/>
</dbReference>
<keyword evidence="1" id="KW-0378">Hydrolase</keyword>
<evidence type="ECO:0000313" key="1">
    <source>
        <dbReference type="EMBL" id="MBB5808714.1"/>
    </source>
</evidence>
<dbReference type="SUPFAM" id="SSF51556">
    <property type="entry name" value="Metallo-dependent hydrolases"/>
    <property type="match status" value="1"/>
</dbReference>
<keyword evidence="2" id="KW-1185">Reference proteome</keyword>
<dbReference type="PANTHER" id="PTHR10443">
    <property type="entry name" value="MICROSOMAL DIPEPTIDASE"/>
    <property type="match status" value="1"/>
</dbReference>
<dbReference type="PROSITE" id="PS51365">
    <property type="entry name" value="RENAL_DIPEPTIDASE_2"/>
    <property type="match status" value="1"/>
</dbReference>
<protein>
    <submittedName>
        <fullName evidence="1">Membrane dipeptidase</fullName>
        <ecNumber evidence="1">3.4.13.19</ecNumber>
    </submittedName>
</protein>
<dbReference type="InterPro" id="IPR008257">
    <property type="entry name" value="Pept_M19"/>
</dbReference>
<evidence type="ECO:0000313" key="2">
    <source>
        <dbReference type="Proteomes" id="UP000552097"/>
    </source>
</evidence>
<dbReference type="AlphaFoldDB" id="A0A7W9HUH2"/>